<comment type="pathway">
    <text evidence="3 18">Phospholipid metabolism; CDP-diacylglycerol biosynthesis; CDP-diacylglycerol from sn-glycerol 3-phosphate: step 3/3.</text>
</comment>
<comment type="similarity">
    <text evidence="5 18">Belongs to the CDS family.</text>
</comment>
<evidence type="ECO:0000256" key="12">
    <source>
        <dbReference type="ARBA" id="ARBA00022695"/>
    </source>
</evidence>
<keyword evidence="9" id="KW-0444">Lipid biosynthesis</keyword>
<dbReference type="AlphaFoldDB" id="A0A1G6IC71"/>
<evidence type="ECO:0000256" key="2">
    <source>
        <dbReference type="ARBA" id="ARBA00004651"/>
    </source>
</evidence>
<evidence type="ECO:0000256" key="14">
    <source>
        <dbReference type="ARBA" id="ARBA00023098"/>
    </source>
</evidence>
<dbReference type="Pfam" id="PF01148">
    <property type="entry name" value="CTP_transf_1"/>
    <property type="match status" value="1"/>
</dbReference>
<accession>A0A1G6IC71</accession>
<comment type="pathway">
    <text evidence="4">Lipid metabolism.</text>
</comment>
<keyword evidence="12 18" id="KW-0548">Nucleotidyltransferase</keyword>
<evidence type="ECO:0000256" key="17">
    <source>
        <dbReference type="ARBA" id="ARBA00023264"/>
    </source>
</evidence>
<feature type="transmembrane region" description="Helical" evidence="19">
    <location>
        <begin position="141"/>
        <end position="160"/>
    </location>
</feature>
<keyword evidence="15 19" id="KW-0472">Membrane</keyword>
<evidence type="ECO:0000256" key="18">
    <source>
        <dbReference type="RuleBase" id="RU003938"/>
    </source>
</evidence>
<keyword evidence="10 18" id="KW-0808">Transferase</keyword>
<name>A0A1G6IC71_9BRAD</name>
<evidence type="ECO:0000256" key="5">
    <source>
        <dbReference type="ARBA" id="ARBA00010185"/>
    </source>
</evidence>
<keyword evidence="14" id="KW-0443">Lipid metabolism</keyword>
<comment type="catalytic activity">
    <reaction evidence="1 18">
        <text>a 1,2-diacyl-sn-glycero-3-phosphate + CTP + H(+) = a CDP-1,2-diacyl-sn-glycerol + diphosphate</text>
        <dbReference type="Rhea" id="RHEA:16229"/>
        <dbReference type="ChEBI" id="CHEBI:15378"/>
        <dbReference type="ChEBI" id="CHEBI:33019"/>
        <dbReference type="ChEBI" id="CHEBI:37563"/>
        <dbReference type="ChEBI" id="CHEBI:58332"/>
        <dbReference type="ChEBI" id="CHEBI:58608"/>
        <dbReference type="EC" id="2.7.7.41"/>
    </reaction>
</comment>
<evidence type="ECO:0000256" key="11">
    <source>
        <dbReference type="ARBA" id="ARBA00022692"/>
    </source>
</evidence>
<dbReference type="UniPathway" id="UPA00557">
    <property type="reaction ID" value="UER00614"/>
</dbReference>
<proteinExistence type="inferred from homology"/>
<evidence type="ECO:0000256" key="4">
    <source>
        <dbReference type="ARBA" id="ARBA00005189"/>
    </source>
</evidence>
<evidence type="ECO:0000256" key="13">
    <source>
        <dbReference type="ARBA" id="ARBA00022989"/>
    </source>
</evidence>
<organism evidence="20 21">
    <name type="scientific">Bradyrhizobium brasilense</name>
    <dbReference type="NCBI Taxonomy" id="1419277"/>
    <lineage>
        <taxon>Bacteria</taxon>
        <taxon>Pseudomonadati</taxon>
        <taxon>Pseudomonadota</taxon>
        <taxon>Alphaproteobacteria</taxon>
        <taxon>Hyphomicrobiales</taxon>
        <taxon>Nitrobacteraceae</taxon>
        <taxon>Bradyrhizobium</taxon>
    </lineage>
</organism>
<dbReference type="InterPro" id="IPR000374">
    <property type="entry name" value="PC_trans"/>
</dbReference>
<feature type="transmembrane region" description="Helical" evidence="19">
    <location>
        <begin position="180"/>
        <end position="200"/>
    </location>
</feature>
<evidence type="ECO:0000313" key="20">
    <source>
        <dbReference type="EMBL" id="SDC03346.1"/>
    </source>
</evidence>
<dbReference type="RefSeq" id="WP_092077413.1">
    <property type="nucleotide sequence ID" value="NZ_FMZW01000001.1"/>
</dbReference>
<dbReference type="GO" id="GO:0005886">
    <property type="term" value="C:plasma membrane"/>
    <property type="evidence" value="ECO:0007669"/>
    <property type="project" value="UniProtKB-SubCell"/>
</dbReference>
<keyword evidence="17" id="KW-1208">Phospholipid metabolism</keyword>
<evidence type="ECO:0000256" key="9">
    <source>
        <dbReference type="ARBA" id="ARBA00022516"/>
    </source>
</evidence>
<evidence type="ECO:0000256" key="8">
    <source>
        <dbReference type="ARBA" id="ARBA00022475"/>
    </source>
</evidence>
<evidence type="ECO:0000256" key="7">
    <source>
        <dbReference type="ARBA" id="ARBA00019373"/>
    </source>
</evidence>
<evidence type="ECO:0000256" key="16">
    <source>
        <dbReference type="ARBA" id="ARBA00023209"/>
    </source>
</evidence>
<protein>
    <recommendedName>
        <fullName evidence="7 18">Phosphatidate cytidylyltransferase</fullName>
        <ecNumber evidence="6 18">2.7.7.41</ecNumber>
    </recommendedName>
</protein>
<feature type="transmembrane region" description="Helical" evidence="19">
    <location>
        <begin position="23"/>
        <end position="56"/>
    </location>
</feature>
<feature type="transmembrane region" description="Helical" evidence="19">
    <location>
        <begin position="76"/>
        <end position="108"/>
    </location>
</feature>
<dbReference type="EC" id="2.7.7.41" evidence="6 18"/>
<dbReference type="Proteomes" id="UP000199245">
    <property type="component" value="Unassembled WGS sequence"/>
</dbReference>
<keyword evidence="16" id="KW-0594">Phospholipid biosynthesis</keyword>
<comment type="subcellular location">
    <subcellularLocation>
        <location evidence="2">Cell membrane</location>
        <topology evidence="2">Multi-pass membrane protein</topology>
    </subcellularLocation>
</comment>
<dbReference type="GO" id="GO:0004605">
    <property type="term" value="F:phosphatidate cytidylyltransferase activity"/>
    <property type="evidence" value="ECO:0007669"/>
    <property type="project" value="UniProtKB-EC"/>
</dbReference>
<evidence type="ECO:0000256" key="10">
    <source>
        <dbReference type="ARBA" id="ARBA00022679"/>
    </source>
</evidence>
<dbReference type="PANTHER" id="PTHR46382:SF1">
    <property type="entry name" value="PHOSPHATIDATE CYTIDYLYLTRANSFERASE"/>
    <property type="match status" value="1"/>
</dbReference>
<evidence type="ECO:0000256" key="19">
    <source>
        <dbReference type="SAM" id="Phobius"/>
    </source>
</evidence>
<feature type="transmembrane region" description="Helical" evidence="19">
    <location>
        <begin position="254"/>
        <end position="272"/>
    </location>
</feature>
<gene>
    <name evidence="20" type="ORF">SAMN05216337_100178</name>
</gene>
<evidence type="ECO:0000256" key="3">
    <source>
        <dbReference type="ARBA" id="ARBA00005119"/>
    </source>
</evidence>
<evidence type="ECO:0000256" key="1">
    <source>
        <dbReference type="ARBA" id="ARBA00001698"/>
    </source>
</evidence>
<keyword evidence="11 18" id="KW-0812">Transmembrane</keyword>
<dbReference type="GO" id="GO:0016024">
    <property type="term" value="P:CDP-diacylglycerol biosynthetic process"/>
    <property type="evidence" value="ECO:0007669"/>
    <property type="project" value="UniProtKB-UniPathway"/>
</dbReference>
<evidence type="ECO:0000313" key="21">
    <source>
        <dbReference type="Proteomes" id="UP000199245"/>
    </source>
</evidence>
<keyword evidence="13 19" id="KW-1133">Transmembrane helix</keyword>
<dbReference type="EMBL" id="FMZW01000001">
    <property type="protein sequence ID" value="SDC03346.1"/>
    <property type="molecule type" value="Genomic_DNA"/>
</dbReference>
<feature type="transmembrane region" description="Helical" evidence="19">
    <location>
        <begin position="115"/>
        <end position="135"/>
    </location>
</feature>
<keyword evidence="8" id="KW-1003">Cell membrane</keyword>
<evidence type="ECO:0000256" key="15">
    <source>
        <dbReference type="ARBA" id="ARBA00023136"/>
    </source>
</evidence>
<dbReference type="PANTHER" id="PTHR46382">
    <property type="entry name" value="PHOSPHATIDATE CYTIDYLYLTRANSFERASE"/>
    <property type="match status" value="1"/>
</dbReference>
<reference evidence="20 21" key="1">
    <citation type="submission" date="2016-10" db="EMBL/GenBank/DDBJ databases">
        <authorList>
            <person name="de Groot N.N."/>
        </authorList>
    </citation>
    <scope>NUCLEOTIDE SEQUENCE [LARGE SCALE GENOMIC DNA]</scope>
    <source>
        <strain evidence="20 21">R5</strain>
    </source>
</reference>
<evidence type="ECO:0000256" key="6">
    <source>
        <dbReference type="ARBA" id="ARBA00012487"/>
    </source>
</evidence>
<sequence length="282" mass="28617">MTEGEAAPAAANEQGSRNLAMRVIAALVLAPVAIALAYMGGVAWSLLVTLAAAGLFAEWLGVTGLGRELRVVVPGVVALLLAGLCLMAGRIDAALIVLAAGAVVVALTSGARRNWAIAGLLYAAGAEIASVLLRLDTAKGFAALMFVLLIVWVTDIGGYFAGRSIGGPKLWVRVSPKKTWAGAVGGFGASLLVAAGFAAFEIGSTGPLLMLGAVLSVVSQLGDLFESAVKRRFGVKDSSHIIPGHGGLLDRLDGFVAAVIVAAIFGFLRGGADGVGRGLMVW</sequence>
<dbReference type="PROSITE" id="PS01315">
    <property type="entry name" value="CDS"/>
    <property type="match status" value="1"/>
</dbReference>